<dbReference type="GO" id="GO:0005737">
    <property type="term" value="C:cytoplasm"/>
    <property type="evidence" value="ECO:0007669"/>
    <property type="project" value="TreeGrafter"/>
</dbReference>
<name>A0A255H1G1_9ACTN</name>
<dbReference type="OrthoDB" id="4524286at2"/>
<evidence type="ECO:0000259" key="2">
    <source>
        <dbReference type="Pfam" id="PF08275"/>
    </source>
</evidence>
<dbReference type="SUPFAM" id="SSF56731">
    <property type="entry name" value="DNA primase core"/>
    <property type="match status" value="1"/>
</dbReference>
<evidence type="ECO:0000256" key="1">
    <source>
        <dbReference type="SAM" id="MobiDB-lite"/>
    </source>
</evidence>
<dbReference type="InterPro" id="IPR050219">
    <property type="entry name" value="DnaG_primase"/>
</dbReference>
<gene>
    <name evidence="3" type="ORF">CGZ93_10490</name>
</gene>
<feature type="compositionally biased region" description="Low complexity" evidence="1">
    <location>
        <begin position="351"/>
        <end position="367"/>
    </location>
</feature>
<dbReference type="PANTHER" id="PTHR30313:SF2">
    <property type="entry name" value="DNA PRIMASE"/>
    <property type="match status" value="1"/>
</dbReference>
<dbReference type="GO" id="GO:0006269">
    <property type="term" value="P:DNA replication, synthesis of primer"/>
    <property type="evidence" value="ECO:0007669"/>
    <property type="project" value="TreeGrafter"/>
</dbReference>
<dbReference type="PANTHER" id="PTHR30313">
    <property type="entry name" value="DNA PRIMASE"/>
    <property type="match status" value="1"/>
</dbReference>
<feature type="region of interest" description="Disordered" evidence="1">
    <location>
        <begin position="325"/>
        <end position="367"/>
    </location>
</feature>
<dbReference type="Proteomes" id="UP000216311">
    <property type="component" value="Unassembled WGS sequence"/>
</dbReference>
<dbReference type="InterPro" id="IPR013264">
    <property type="entry name" value="DNAG_N"/>
</dbReference>
<dbReference type="AlphaFoldDB" id="A0A255H1G1"/>
<evidence type="ECO:0000313" key="4">
    <source>
        <dbReference type="Proteomes" id="UP000216311"/>
    </source>
</evidence>
<protein>
    <recommendedName>
        <fullName evidence="2">DNA primase DNAG catalytic core N-terminal domain-containing protein</fullName>
    </recommendedName>
</protein>
<dbReference type="Pfam" id="PF13155">
    <property type="entry name" value="Toprim_2"/>
    <property type="match status" value="1"/>
</dbReference>
<feature type="domain" description="DNA primase DNAG catalytic core N-terminal" evidence="2">
    <location>
        <begin position="27"/>
        <end position="129"/>
    </location>
</feature>
<comment type="caution">
    <text evidence="3">The sequence shown here is derived from an EMBL/GenBank/DDBJ whole genome shotgun (WGS) entry which is preliminary data.</text>
</comment>
<dbReference type="Gene3D" id="3.40.1360.10">
    <property type="match status" value="1"/>
</dbReference>
<sequence>MEHTHIRAAIVAAEDFYHDQLSGSWAANMLTDRRLPATVLRFGYAPAGWSTTTDHLRAQGFEMATLQAAGISRRSSVGTWIDALRDRLTVTITDAAGPVAFTARRAEGGEGPKWINTATTALWQKNTTLLTDARGIEPSPSALPILCEGAADVAAIATASERIHCYAASPCGTGLTDEHIDQLYARHRGPVAVAFDGDEPGRQASLHAWERLTERPGFGGRQLLVVELPPGQDPADLVQVGRGGDLRRRLVTARPLAELVAEIRTAGIHASDHAVRAVAAAQHLIATDWDRLHTSTRQHYVDHLAQRLGLDRPAVQQIVIDHIANSAPKLSPDGPSPRATSPRDATPRARPPSYYAPTTTAPRVLRH</sequence>
<reference evidence="3 4" key="1">
    <citation type="submission" date="2017-07" db="EMBL/GenBank/DDBJ databases">
        <title>Draft whole genome sequences of clinical Proprionibacteriaceae strains.</title>
        <authorList>
            <person name="Bernier A.-M."/>
            <person name="Bernard K."/>
            <person name="Domingo M.-C."/>
        </authorList>
    </citation>
    <scope>NUCLEOTIDE SEQUENCE [LARGE SCALE GENOMIC DNA]</scope>
    <source>
        <strain evidence="3 4">NML 130396</strain>
    </source>
</reference>
<accession>A0A255H1G1</accession>
<proteinExistence type="predicted"/>
<organism evidence="3 4">
    <name type="scientific">Enemella dayhoffiae</name>
    <dbReference type="NCBI Taxonomy" id="2016507"/>
    <lineage>
        <taxon>Bacteria</taxon>
        <taxon>Bacillati</taxon>
        <taxon>Actinomycetota</taxon>
        <taxon>Actinomycetes</taxon>
        <taxon>Propionibacteriales</taxon>
        <taxon>Propionibacteriaceae</taxon>
        <taxon>Enemella</taxon>
    </lineage>
</organism>
<dbReference type="EMBL" id="NMVQ01000015">
    <property type="protein sequence ID" value="OYO21497.1"/>
    <property type="molecule type" value="Genomic_DNA"/>
</dbReference>
<dbReference type="Pfam" id="PF08275">
    <property type="entry name" value="DNAG_N"/>
    <property type="match status" value="1"/>
</dbReference>
<dbReference type="RefSeq" id="WP_094364099.1">
    <property type="nucleotide sequence ID" value="NZ_NMVQ01000015.1"/>
</dbReference>
<dbReference type="Gene3D" id="3.90.980.10">
    <property type="entry name" value="DNA primase, catalytic core, N-terminal domain"/>
    <property type="match status" value="1"/>
</dbReference>
<evidence type="ECO:0000313" key="3">
    <source>
        <dbReference type="EMBL" id="OYO21497.1"/>
    </source>
</evidence>
<dbReference type="InterPro" id="IPR037068">
    <property type="entry name" value="DNA_primase_core_N_sf"/>
</dbReference>
<keyword evidence="4" id="KW-1185">Reference proteome</keyword>